<sequence length="346" mass="37254">MQKRIKIALLLAGLASVPAAMAASTDEPWYVGGKVGWSNWSNQRYSDAIQNPYDVNKDTVGGGVFLGYQINQWLGIEGGYDYFDKLKYSATNLAERQDFKGEGIQLTAKLGMPIAEGLDLYTRLGGMGTRGKGLGESKDVFSPLAALGLEYQFNRNWATRFEYQWTGNLGDKDKVGLKTDNNLVSVGLLYKFGGAPAPVPVAAPAPTPAPAPAAVAPHEYNLSSDVLFDFNKATLKPSGQTALAELMHQLQAETSREANITVVGHADRLGSEKYNLGLSRRRAQTVANYLIGHGIPANQVSVEGVGESEPVTGSQCDGIKKRAQLINCLAPDRRVVVKVSGQPKPQ</sequence>
<dbReference type="InterPro" id="IPR036737">
    <property type="entry name" value="OmpA-like_sf"/>
</dbReference>
<dbReference type="InterPro" id="IPR050330">
    <property type="entry name" value="Bact_OuterMem_StrucFunc"/>
</dbReference>
<evidence type="ECO:0000313" key="14">
    <source>
        <dbReference type="EMBL" id="MDN0075469.1"/>
    </source>
</evidence>
<dbReference type="Pfam" id="PF01389">
    <property type="entry name" value="OmpA_membrane"/>
    <property type="match status" value="1"/>
</dbReference>
<keyword evidence="12" id="KW-0732">Signal</keyword>
<evidence type="ECO:0000256" key="7">
    <source>
        <dbReference type="ARBA" id="ARBA00023136"/>
    </source>
</evidence>
<evidence type="ECO:0000313" key="15">
    <source>
        <dbReference type="Proteomes" id="UP001168540"/>
    </source>
</evidence>
<comment type="caution">
    <text evidence="14">The sequence shown here is derived from an EMBL/GenBank/DDBJ whole genome shotgun (WGS) entry which is preliminary data.</text>
</comment>
<keyword evidence="7 10" id="KW-0472">Membrane</keyword>
<keyword evidence="5" id="KW-0406">Ion transport</keyword>
<dbReference type="InterPro" id="IPR011250">
    <property type="entry name" value="OMP/PagP_B-barrel"/>
</dbReference>
<proteinExistence type="inferred from homology"/>
<keyword evidence="6" id="KW-0626">Porin</keyword>
<dbReference type="CDD" id="cd07185">
    <property type="entry name" value="OmpA_C-like"/>
    <property type="match status" value="1"/>
</dbReference>
<dbReference type="Proteomes" id="UP001168540">
    <property type="component" value="Unassembled WGS sequence"/>
</dbReference>
<evidence type="ECO:0000256" key="10">
    <source>
        <dbReference type="PROSITE-ProRule" id="PRU00473"/>
    </source>
</evidence>
<feature type="chain" id="PRO_5047531836" evidence="12">
    <location>
        <begin position="23"/>
        <end position="346"/>
    </location>
</feature>
<evidence type="ECO:0000256" key="9">
    <source>
        <dbReference type="ARBA" id="ARBA00023237"/>
    </source>
</evidence>
<protein>
    <submittedName>
        <fullName evidence="14">Porin OmpA</fullName>
    </submittedName>
</protein>
<evidence type="ECO:0000256" key="6">
    <source>
        <dbReference type="ARBA" id="ARBA00023114"/>
    </source>
</evidence>
<dbReference type="NCBIfam" id="NF008071">
    <property type="entry name" value="PRK10808.1"/>
    <property type="match status" value="1"/>
</dbReference>
<evidence type="ECO:0000256" key="2">
    <source>
        <dbReference type="ARBA" id="ARBA00022448"/>
    </source>
</evidence>
<dbReference type="Pfam" id="PF00691">
    <property type="entry name" value="OmpA"/>
    <property type="match status" value="1"/>
</dbReference>
<evidence type="ECO:0000256" key="3">
    <source>
        <dbReference type="ARBA" id="ARBA00022452"/>
    </source>
</evidence>
<dbReference type="SUPFAM" id="SSF56925">
    <property type="entry name" value="OMPA-like"/>
    <property type="match status" value="1"/>
</dbReference>
<evidence type="ECO:0000256" key="11">
    <source>
        <dbReference type="RuleBase" id="RU003859"/>
    </source>
</evidence>
<comment type="subcellular location">
    <subcellularLocation>
        <location evidence="1">Cell outer membrane</location>
        <topology evidence="1">Multi-pass membrane protein</topology>
    </subcellularLocation>
</comment>
<evidence type="ECO:0000256" key="4">
    <source>
        <dbReference type="ARBA" id="ARBA00022692"/>
    </source>
</evidence>
<dbReference type="RefSeq" id="WP_289830086.1">
    <property type="nucleotide sequence ID" value="NZ_JAUEDK010000018.1"/>
</dbReference>
<evidence type="ECO:0000259" key="13">
    <source>
        <dbReference type="PROSITE" id="PS51123"/>
    </source>
</evidence>
<feature type="signal peptide" evidence="12">
    <location>
        <begin position="1"/>
        <end position="22"/>
    </location>
</feature>
<organism evidence="14 15">
    <name type="scientific">Crenobacter oryzisoli</name>
    <dbReference type="NCBI Taxonomy" id="3056844"/>
    <lineage>
        <taxon>Bacteria</taxon>
        <taxon>Pseudomonadati</taxon>
        <taxon>Pseudomonadota</taxon>
        <taxon>Betaproteobacteria</taxon>
        <taxon>Neisseriales</taxon>
        <taxon>Neisseriaceae</taxon>
        <taxon>Crenobacter</taxon>
    </lineage>
</organism>
<dbReference type="PROSITE" id="PS51123">
    <property type="entry name" value="OMPA_2"/>
    <property type="match status" value="1"/>
</dbReference>
<dbReference type="PRINTS" id="PR01021">
    <property type="entry name" value="OMPADOMAIN"/>
</dbReference>
<dbReference type="EMBL" id="JAUEDK010000018">
    <property type="protein sequence ID" value="MDN0075469.1"/>
    <property type="molecule type" value="Genomic_DNA"/>
</dbReference>
<dbReference type="PANTHER" id="PTHR30329:SF21">
    <property type="entry name" value="LIPOPROTEIN YIAD-RELATED"/>
    <property type="match status" value="1"/>
</dbReference>
<dbReference type="Gene3D" id="2.40.160.20">
    <property type="match status" value="1"/>
</dbReference>
<evidence type="ECO:0000256" key="12">
    <source>
        <dbReference type="SAM" id="SignalP"/>
    </source>
</evidence>
<keyword evidence="4" id="KW-0812">Transmembrane</keyword>
<dbReference type="InterPro" id="IPR000498">
    <property type="entry name" value="OmpA-like_TM_dom"/>
</dbReference>
<reference evidence="14" key="1">
    <citation type="submission" date="2023-06" db="EMBL/GenBank/DDBJ databases">
        <authorList>
            <person name="Zhang S."/>
        </authorList>
    </citation>
    <scope>NUCLEOTIDE SEQUENCE</scope>
    <source>
        <strain evidence="14">SG2303</strain>
    </source>
</reference>
<dbReference type="PANTHER" id="PTHR30329">
    <property type="entry name" value="STATOR ELEMENT OF FLAGELLAR MOTOR COMPLEX"/>
    <property type="match status" value="1"/>
</dbReference>
<keyword evidence="3" id="KW-1134">Transmembrane beta strand</keyword>
<feature type="domain" description="OmpA-like" evidence="13">
    <location>
        <begin position="215"/>
        <end position="343"/>
    </location>
</feature>
<keyword evidence="2" id="KW-0813">Transport</keyword>
<name>A0ABT7XNU5_9NEIS</name>
<evidence type="ECO:0000256" key="8">
    <source>
        <dbReference type="ARBA" id="ARBA00023157"/>
    </source>
</evidence>
<evidence type="ECO:0000256" key="5">
    <source>
        <dbReference type="ARBA" id="ARBA00023065"/>
    </source>
</evidence>
<keyword evidence="9" id="KW-0998">Cell outer membrane</keyword>
<keyword evidence="8" id="KW-1015">Disulfide bond</keyword>
<keyword evidence="15" id="KW-1185">Reference proteome</keyword>
<dbReference type="PRINTS" id="PR01022">
    <property type="entry name" value="OUTRMMBRANEA"/>
</dbReference>
<dbReference type="InterPro" id="IPR006665">
    <property type="entry name" value="OmpA-like"/>
</dbReference>
<comment type="similarity">
    <text evidence="11">Belongs to the outer membrane OOP (TC 1.B.6) superfamily.</text>
</comment>
<dbReference type="InterPro" id="IPR006664">
    <property type="entry name" value="OMP_bac"/>
</dbReference>
<dbReference type="SUPFAM" id="SSF103088">
    <property type="entry name" value="OmpA-like"/>
    <property type="match status" value="1"/>
</dbReference>
<dbReference type="InterPro" id="IPR002368">
    <property type="entry name" value="OmpA"/>
</dbReference>
<accession>A0ABT7XNU5</accession>
<gene>
    <name evidence="14" type="primary">ompA</name>
    <name evidence="14" type="ORF">QU481_11255</name>
</gene>
<dbReference type="Gene3D" id="3.30.1330.60">
    <property type="entry name" value="OmpA-like domain"/>
    <property type="match status" value="1"/>
</dbReference>
<evidence type="ECO:0000256" key="1">
    <source>
        <dbReference type="ARBA" id="ARBA00004571"/>
    </source>
</evidence>